<evidence type="ECO:0000256" key="4">
    <source>
        <dbReference type="ARBA" id="ARBA00022960"/>
    </source>
</evidence>
<keyword evidence="7 8" id="KW-0472">Membrane</keyword>
<feature type="transmembrane region" description="Helical" evidence="9">
    <location>
        <begin position="155"/>
        <end position="175"/>
    </location>
</feature>
<dbReference type="Proteomes" id="UP000831782">
    <property type="component" value="Chromosome"/>
</dbReference>
<protein>
    <recommendedName>
        <fullName evidence="8">Lipid II flippase</fullName>
    </recommendedName>
</protein>
<feature type="transmembrane region" description="Helical" evidence="9">
    <location>
        <begin position="181"/>
        <end position="201"/>
    </location>
</feature>
<dbReference type="Pfam" id="PF03023">
    <property type="entry name" value="MurJ"/>
    <property type="match status" value="1"/>
</dbReference>
<dbReference type="InterPro" id="IPR004268">
    <property type="entry name" value="MurJ"/>
</dbReference>
<keyword evidence="8" id="KW-0813">Transport</keyword>
<organism evidence="10 11">
    <name type="scientific">Gracilibacillus caseinilyticus</name>
    <dbReference type="NCBI Taxonomy" id="2932256"/>
    <lineage>
        <taxon>Bacteria</taxon>
        <taxon>Bacillati</taxon>
        <taxon>Bacillota</taxon>
        <taxon>Bacilli</taxon>
        <taxon>Bacillales</taxon>
        <taxon>Bacillaceae</taxon>
        <taxon>Gracilibacillus</taxon>
    </lineage>
</organism>
<dbReference type="EMBL" id="CP095072">
    <property type="protein sequence ID" value="UOQ50280.1"/>
    <property type="molecule type" value="Genomic_DNA"/>
</dbReference>
<evidence type="ECO:0000256" key="3">
    <source>
        <dbReference type="ARBA" id="ARBA00022692"/>
    </source>
</evidence>
<evidence type="ECO:0000256" key="2">
    <source>
        <dbReference type="ARBA" id="ARBA00022475"/>
    </source>
</evidence>
<evidence type="ECO:0000256" key="7">
    <source>
        <dbReference type="ARBA" id="ARBA00023136"/>
    </source>
</evidence>
<keyword evidence="3 9" id="KW-0812">Transmembrane</keyword>
<proteinExistence type="inferred from homology"/>
<feature type="transmembrane region" description="Helical" evidence="9">
    <location>
        <begin position="39"/>
        <end position="58"/>
    </location>
</feature>
<feature type="transmembrane region" description="Helical" evidence="9">
    <location>
        <begin position="122"/>
        <end position="143"/>
    </location>
</feature>
<feature type="transmembrane region" description="Helical" evidence="9">
    <location>
        <begin position="346"/>
        <end position="363"/>
    </location>
</feature>
<keyword evidence="11" id="KW-1185">Reference proteome</keyword>
<evidence type="ECO:0000256" key="6">
    <source>
        <dbReference type="ARBA" id="ARBA00022989"/>
    </source>
</evidence>
<keyword evidence="2 8" id="KW-1003">Cell membrane</keyword>
<evidence type="ECO:0000256" key="5">
    <source>
        <dbReference type="ARBA" id="ARBA00022984"/>
    </source>
</evidence>
<accession>A0ABY4F168</accession>
<dbReference type="InterPro" id="IPR051050">
    <property type="entry name" value="Lipid_II_flippase_MurJ/MviN"/>
</dbReference>
<feature type="transmembrane region" description="Helical" evidence="9">
    <location>
        <begin position="91"/>
        <end position="110"/>
    </location>
</feature>
<gene>
    <name evidence="10" type="primary">murJ</name>
    <name evidence="10" type="ORF">MUN88_09580</name>
</gene>
<feature type="transmembrane region" description="Helical" evidence="9">
    <location>
        <begin position="400"/>
        <end position="423"/>
    </location>
</feature>
<dbReference type="NCBIfam" id="TIGR01695">
    <property type="entry name" value="murJ_mviN"/>
    <property type="match status" value="1"/>
</dbReference>
<feature type="transmembrane region" description="Helical" evidence="9">
    <location>
        <begin position="375"/>
        <end position="394"/>
    </location>
</feature>
<dbReference type="RefSeq" id="WP_244723748.1">
    <property type="nucleotide sequence ID" value="NZ_CP095072.1"/>
</dbReference>
<comment type="function">
    <text evidence="8">Involved in peptidoglycan biosynthesis. Transports lipid-linked peptidoglycan precursors from the inner to the outer leaflet of the cytoplasmic membrane.</text>
</comment>
<reference evidence="10 11" key="1">
    <citation type="submission" date="2022-04" db="EMBL/GenBank/DDBJ databases">
        <title>Gracilibacillus sp. isolated from saltern.</title>
        <authorList>
            <person name="Won M."/>
            <person name="Lee C.-M."/>
            <person name="Woen H.-Y."/>
            <person name="Kwon S.-W."/>
        </authorList>
    </citation>
    <scope>NUCLEOTIDE SEQUENCE [LARGE SCALE GENOMIC DNA]</scope>
    <source>
        <strain evidence="10 11">SSWR10-1</strain>
    </source>
</reference>
<feature type="transmembrane region" description="Helical" evidence="9">
    <location>
        <begin position="222"/>
        <end position="247"/>
    </location>
</feature>
<feature type="transmembrane region" description="Helical" evidence="9">
    <location>
        <begin position="465"/>
        <end position="486"/>
    </location>
</feature>
<sequence length="502" mass="54938">MKSKLGLASLWFIVISLLLKVSGLIRDMVIAFYFGDSYVADAYLAAFIIPNMFILFMTTGMKNAFVPSYTDALQEGNASSHLKDIYRGNGWISLIVALLGAGLAPVYVPLLYPDFSPEALDIAVYSTMILFAAVFFTGMNAVLEALFDAKSKFSLSVFSQVIVILTSILSAFLFAEEIGAYSIAIGYVAGTVISLILKKIIIRKQHIVSLFGKLNKAELKSFYPVFIPVGLTVAVGQINLMIGTIYASKFSEGAITYINYAKNLVHMPQALFGVTIGTIIFPILSKAISTDNRALFKRGIEQGLTTMYFVLLPATIGMMLLMPNIIALLYQRGAFSESATMQTSYVAYYYFGSVLFFSLNQVINKGFYSLKKGHVILFISGSSILLTFALNAIFTHWLGYLGIPLAASVNGLLYALGTFLIFLKQVGGLSLRSMTVEFLKTTFAVAVMSAVVLLIKPILPFDQNLLIIVVIAIAGAAVYTLTAWLCKIQSMQIILKKFLKKS</sequence>
<evidence type="ECO:0000313" key="10">
    <source>
        <dbReference type="EMBL" id="UOQ50280.1"/>
    </source>
</evidence>
<evidence type="ECO:0000256" key="8">
    <source>
        <dbReference type="PIRNR" id="PIRNR002869"/>
    </source>
</evidence>
<dbReference type="PRINTS" id="PR01806">
    <property type="entry name" value="VIRFACTRMVIN"/>
</dbReference>
<feature type="transmembrane region" description="Helical" evidence="9">
    <location>
        <begin position="435"/>
        <end position="459"/>
    </location>
</feature>
<evidence type="ECO:0000313" key="11">
    <source>
        <dbReference type="Proteomes" id="UP000831782"/>
    </source>
</evidence>
<evidence type="ECO:0000256" key="1">
    <source>
        <dbReference type="ARBA" id="ARBA00004651"/>
    </source>
</evidence>
<feature type="transmembrane region" description="Helical" evidence="9">
    <location>
        <begin position="267"/>
        <end position="285"/>
    </location>
</feature>
<dbReference type="PANTHER" id="PTHR47019">
    <property type="entry name" value="LIPID II FLIPPASE MURJ"/>
    <property type="match status" value="1"/>
</dbReference>
<keyword evidence="6 9" id="KW-1133">Transmembrane helix</keyword>
<keyword evidence="4 8" id="KW-0133">Cell shape</keyword>
<comment type="subcellular location">
    <subcellularLocation>
        <location evidence="1">Cell membrane</location>
        <topology evidence="1">Multi-pass membrane protein</topology>
    </subcellularLocation>
</comment>
<evidence type="ECO:0000256" key="9">
    <source>
        <dbReference type="SAM" id="Phobius"/>
    </source>
</evidence>
<keyword evidence="5 8" id="KW-0573">Peptidoglycan synthesis</keyword>
<dbReference type="PANTHER" id="PTHR47019:SF1">
    <property type="entry name" value="LIPID II FLIPPASE MURJ"/>
    <property type="match status" value="1"/>
</dbReference>
<dbReference type="PIRSF" id="PIRSF002869">
    <property type="entry name" value="MviN"/>
    <property type="match status" value="1"/>
</dbReference>
<comment type="similarity">
    <text evidence="8">Belongs to the MurJ/MviN family.</text>
</comment>
<name>A0ABY4F168_9BACI</name>
<keyword evidence="8" id="KW-0961">Cell wall biogenesis/degradation</keyword>
<feature type="transmembrane region" description="Helical" evidence="9">
    <location>
        <begin position="306"/>
        <end position="326"/>
    </location>
</feature>